<dbReference type="PANTHER" id="PTHR48081">
    <property type="entry name" value="AB HYDROLASE SUPERFAMILY PROTEIN C4A8.06C"/>
    <property type="match status" value="1"/>
</dbReference>
<dbReference type="InterPro" id="IPR049492">
    <property type="entry name" value="BD-FAE-like_dom"/>
</dbReference>
<reference evidence="4 5" key="1">
    <citation type="submission" date="2019-01" db="EMBL/GenBank/DDBJ databases">
        <title>Genome sequencing of the rare red list fungi Fomitopsis rosea.</title>
        <authorList>
            <person name="Buettner E."/>
            <person name="Kellner H."/>
        </authorList>
    </citation>
    <scope>NUCLEOTIDE SEQUENCE [LARGE SCALE GENOMIC DNA]</scope>
    <source>
        <strain evidence="4 5">DSM 105464</strain>
    </source>
</reference>
<name>A0A4Y9XNP6_9APHY</name>
<dbReference type="InterPro" id="IPR001375">
    <property type="entry name" value="Peptidase_S9_cat"/>
</dbReference>
<gene>
    <name evidence="4" type="ORF">EVJ58_g10797</name>
</gene>
<dbReference type="Pfam" id="PF20434">
    <property type="entry name" value="BD-FAE"/>
    <property type="match status" value="1"/>
</dbReference>
<dbReference type="Proteomes" id="UP000298390">
    <property type="component" value="Unassembled WGS sequence"/>
</dbReference>
<keyword evidence="1" id="KW-0378">Hydrolase</keyword>
<feature type="domain" description="Peptidase S9 prolyl oligopeptidase catalytic" evidence="2">
    <location>
        <begin position="293"/>
        <end position="340"/>
    </location>
</feature>
<dbReference type="AlphaFoldDB" id="A0A4Y9XNP6"/>
<dbReference type="PANTHER" id="PTHR48081:SF3">
    <property type="entry name" value="ALPHA_BETA HYDROLASE FOLD-3 DOMAIN-CONTAINING PROTEIN"/>
    <property type="match status" value="1"/>
</dbReference>
<dbReference type="SUPFAM" id="SSF53474">
    <property type="entry name" value="alpha/beta-Hydrolases"/>
    <property type="match status" value="1"/>
</dbReference>
<sequence length="374" mass="40730">MHDAHFSRVIKGDADGALVIKLPTIIQALEPTTRMQTAVYSQIDGLEIKVGFQAPPSPKHGILPGVIFLHGGGMVAGYRREYLDWMIESTHQKGMIFLSADHRLIYPSTGFDIIEDMRALFAFLSDPSFSTAYLPDGISLDPTRLAVMGSSGGGYAAMAAALYAQPKPRAVYLLYAMGGDFLCDHWISVKDSTARMRLSVHGLRDEAAAKVLTVMPQRPISECPLSPRPGGAFSDEGGRMSLYPYWWRTGELLDHVLGEPVSGYLRTLAAPERLTAVPAHLRPALLQAQLDESFPPTFLLHGELDTVVPLVESKTTYDCLRDLGVTVELEVVPNGPHGLMTCVNPVQFAPGADEAQEKGMGFLARRLQGPDPCT</sequence>
<evidence type="ECO:0000313" key="5">
    <source>
        <dbReference type="Proteomes" id="UP000298390"/>
    </source>
</evidence>
<proteinExistence type="predicted"/>
<dbReference type="EMBL" id="SEKV01001312">
    <property type="protein sequence ID" value="TFY50987.1"/>
    <property type="molecule type" value="Genomic_DNA"/>
</dbReference>
<dbReference type="InterPro" id="IPR050300">
    <property type="entry name" value="GDXG_lipolytic_enzyme"/>
</dbReference>
<dbReference type="GO" id="GO:0006508">
    <property type="term" value="P:proteolysis"/>
    <property type="evidence" value="ECO:0007669"/>
    <property type="project" value="InterPro"/>
</dbReference>
<accession>A0A4Y9XNP6</accession>
<evidence type="ECO:0000259" key="2">
    <source>
        <dbReference type="Pfam" id="PF00326"/>
    </source>
</evidence>
<evidence type="ECO:0000259" key="3">
    <source>
        <dbReference type="Pfam" id="PF20434"/>
    </source>
</evidence>
<evidence type="ECO:0000256" key="1">
    <source>
        <dbReference type="ARBA" id="ARBA00022801"/>
    </source>
</evidence>
<protein>
    <recommendedName>
        <fullName evidence="6">Acetyl esterase/lipase</fullName>
    </recommendedName>
</protein>
<dbReference type="STRING" id="34475.A0A4Y9XNP6"/>
<comment type="caution">
    <text evidence="4">The sequence shown here is derived from an EMBL/GenBank/DDBJ whole genome shotgun (WGS) entry which is preliminary data.</text>
</comment>
<evidence type="ECO:0000313" key="4">
    <source>
        <dbReference type="EMBL" id="TFY50987.1"/>
    </source>
</evidence>
<organism evidence="4 5">
    <name type="scientific">Rhodofomes roseus</name>
    <dbReference type="NCBI Taxonomy" id="34475"/>
    <lineage>
        <taxon>Eukaryota</taxon>
        <taxon>Fungi</taxon>
        <taxon>Dikarya</taxon>
        <taxon>Basidiomycota</taxon>
        <taxon>Agaricomycotina</taxon>
        <taxon>Agaricomycetes</taxon>
        <taxon>Polyporales</taxon>
        <taxon>Rhodofomes</taxon>
    </lineage>
</organism>
<evidence type="ECO:0008006" key="6">
    <source>
        <dbReference type="Google" id="ProtNLM"/>
    </source>
</evidence>
<dbReference type="Pfam" id="PF00326">
    <property type="entry name" value="Peptidase_S9"/>
    <property type="match status" value="1"/>
</dbReference>
<dbReference type="Gene3D" id="3.40.50.1820">
    <property type="entry name" value="alpha/beta hydrolase"/>
    <property type="match status" value="1"/>
</dbReference>
<dbReference type="InterPro" id="IPR029058">
    <property type="entry name" value="AB_hydrolase_fold"/>
</dbReference>
<dbReference type="GO" id="GO:0008236">
    <property type="term" value="F:serine-type peptidase activity"/>
    <property type="evidence" value="ECO:0007669"/>
    <property type="project" value="InterPro"/>
</dbReference>
<feature type="domain" description="BD-FAE-like" evidence="3">
    <location>
        <begin position="58"/>
        <end position="164"/>
    </location>
</feature>